<comment type="caution">
    <text evidence="1">The sequence shown here is derived from an EMBL/GenBank/DDBJ whole genome shotgun (WGS) entry which is preliminary data.</text>
</comment>
<evidence type="ECO:0000313" key="2">
    <source>
        <dbReference type="Proteomes" id="UP001190700"/>
    </source>
</evidence>
<proteinExistence type="predicted"/>
<sequence length="170" mass="17782">MGGSPEAVEMVQAAGGTFLMRRFADQCWPLLARLIARGPPAPVDAITGAAAITTGRLVHAESATSASVHRIQLAALRCVQSLASTRHSGEEAATAALVAIAATVDADLVWYELANLAWSDAESTTLPTTPQGSPLPDIRELLPWKSGDDERCSATARALLVHVGKLNEAC</sequence>
<dbReference type="GO" id="GO:0005737">
    <property type="term" value="C:cytoplasm"/>
    <property type="evidence" value="ECO:0007669"/>
    <property type="project" value="TreeGrafter"/>
</dbReference>
<dbReference type="Proteomes" id="UP001190700">
    <property type="component" value="Unassembled WGS sequence"/>
</dbReference>
<dbReference type="InterPro" id="IPR052587">
    <property type="entry name" value="TELO2-interacting_protein_1"/>
</dbReference>
<accession>A0AAE0L9Q9</accession>
<organism evidence="1 2">
    <name type="scientific">Cymbomonas tetramitiformis</name>
    <dbReference type="NCBI Taxonomy" id="36881"/>
    <lineage>
        <taxon>Eukaryota</taxon>
        <taxon>Viridiplantae</taxon>
        <taxon>Chlorophyta</taxon>
        <taxon>Pyramimonadophyceae</taxon>
        <taxon>Pyramimonadales</taxon>
        <taxon>Pyramimonadaceae</taxon>
        <taxon>Cymbomonas</taxon>
    </lineage>
</organism>
<keyword evidence="2" id="KW-1185">Reference proteome</keyword>
<name>A0AAE0L9Q9_9CHLO</name>
<dbReference type="AlphaFoldDB" id="A0AAE0L9Q9"/>
<dbReference type="PANTHER" id="PTHR18460:SF3">
    <property type="entry name" value="TELO2-INTERACTING PROTEIN 1 HOMOLOG"/>
    <property type="match status" value="1"/>
</dbReference>
<reference evidence="1 2" key="1">
    <citation type="journal article" date="2015" name="Genome Biol. Evol.">
        <title>Comparative Genomics of a Bacterivorous Green Alga Reveals Evolutionary Causalities and Consequences of Phago-Mixotrophic Mode of Nutrition.</title>
        <authorList>
            <person name="Burns J.A."/>
            <person name="Paasch A."/>
            <person name="Narechania A."/>
            <person name="Kim E."/>
        </authorList>
    </citation>
    <scope>NUCLEOTIDE SEQUENCE [LARGE SCALE GENOMIC DNA]</scope>
    <source>
        <strain evidence="1 2">PLY_AMNH</strain>
    </source>
</reference>
<gene>
    <name evidence="1" type="ORF">CYMTET_15026</name>
</gene>
<protein>
    <submittedName>
        <fullName evidence="1">Uncharacterized protein</fullName>
    </submittedName>
</protein>
<dbReference type="PANTHER" id="PTHR18460">
    <property type="entry name" value="TEL2 INTERACTING PROTEIN 1 TTI1 FAMILY MEMBER"/>
    <property type="match status" value="1"/>
</dbReference>
<dbReference type="EMBL" id="LGRX02006315">
    <property type="protein sequence ID" value="KAK3276920.1"/>
    <property type="molecule type" value="Genomic_DNA"/>
</dbReference>
<evidence type="ECO:0000313" key="1">
    <source>
        <dbReference type="EMBL" id="KAK3276920.1"/>
    </source>
</evidence>